<dbReference type="AlphaFoldDB" id="A0A161JPZ7"/>
<reference evidence="1" key="1">
    <citation type="submission" date="2015-10" db="EMBL/GenBank/DDBJ databases">
        <authorList>
            <person name="Gilbert D.G."/>
        </authorList>
    </citation>
    <scope>NUCLEOTIDE SEQUENCE</scope>
</reference>
<organism evidence="1">
    <name type="scientific">hydrothermal vent metagenome</name>
    <dbReference type="NCBI Taxonomy" id="652676"/>
    <lineage>
        <taxon>unclassified sequences</taxon>
        <taxon>metagenomes</taxon>
        <taxon>ecological metagenomes</taxon>
    </lineage>
</organism>
<gene>
    <name evidence="1" type="ORF">MGWOODY_Hyp1123</name>
</gene>
<dbReference type="EMBL" id="CZQD01000014">
    <property type="protein sequence ID" value="CUS55882.1"/>
    <property type="molecule type" value="Genomic_DNA"/>
</dbReference>
<accession>A0A161JPZ7</accession>
<evidence type="ECO:0000313" key="1">
    <source>
        <dbReference type="EMBL" id="CUS55882.1"/>
    </source>
</evidence>
<protein>
    <submittedName>
        <fullName evidence="1">Uncharacterized protein</fullName>
    </submittedName>
</protein>
<sequence>MLATDDIQKRYEAVKCLAKQRLDRADRLIFEEDIPQQFG</sequence>
<name>A0A161JPZ7_9ZZZZ</name>
<proteinExistence type="predicted"/>